<keyword evidence="2" id="KW-0479">Metal-binding</keyword>
<evidence type="ECO:0000256" key="5">
    <source>
        <dbReference type="ARBA" id="ARBA00023125"/>
    </source>
</evidence>
<dbReference type="EMBL" id="JARH01000321">
    <property type="protein sequence ID" value="EXF82374.1"/>
    <property type="molecule type" value="Genomic_DNA"/>
</dbReference>
<gene>
    <name evidence="9" type="ORF">CFIO01_01834</name>
</gene>
<dbReference type="STRING" id="1445577.A0A010RW42"/>
<dbReference type="eggNOG" id="ENOG502RZAE">
    <property type="taxonomic scope" value="Eukaryota"/>
</dbReference>
<keyword evidence="5" id="KW-0238">DNA-binding</keyword>
<comment type="caution">
    <text evidence="9">The sequence shown here is derived from an EMBL/GenBank/DDBJ whole genome shotgun (WGS) entry which is preliminary data.</text>
</comment>
<dbReference type="InterPro" id="IPR052202">
    <property type="entry name" value="Yeast_MetPath_Reg"/>
</dbReference>
<dbReference type="GO" id="GO:0043565">
    <property type="term" value="F:sequence-specific DNA binding"/>
    <property type="evidence" value="ECO:0007669"/>
    <property type="project" value="TreeGrafter"/>
</dbReference>
<evidence type="ECO:0000256" key="2">
    <source>
        <dbReference type="ARBA" id="ARBA00022723"/>
    </source>
</evidence>
<keyword evidence="6" id="KW-0804">Transcription</keyword>
<keyword evidence="10" id="KW-1185">Reference proteome</keyword>
<evidence type="ECO:0000259" key="8">
    <source>
        <dbReference type="SMART" id="SM00906"/>
    </source>
</evidence>
<dbReference type="SMART" id="SM00906">
    <property type="entry name" value="Fungal_trans"/>
    <property type="match status" value="1"/>
</dbReference>
<dbReference type="GO" id="GO:0005634">
    <property type="term" value="C:nucleus"/>
    <property type="evidence" value="ECO:0007669"/>
    <property type="project" value="UniProtKB-SubCell"/>
</dbReference>
<dbReference type="AlphaFoldDB" id="A0A010RW42"/>
<evidence type="ECO:0000256" key="3">
    <source>
        <dbReference type="ARBA" id="ARBA00022833"/>
    </source>
</evidence>
<dbReference type="Proteomes" id="UP000020467">
    <property type="component" value="Unassembled WGS sequence"/>
</dbReference>
<dbReference type="HOGENOM" id="CLU_1115665_0_0_1"/>
<dbReference type="Pfam" id="PF04082">
    <property type="entry name" value="Fungal_trans"/>
    <property type="match status" value="1"/>
</dbReference>
<evidence type="ECO:0000313" key="10">
    <source>
        <dbReference type="Proteomes" id="UP000020467"/>
    </source>
</evidence>
<evidence type="ECO:0000256" key="6">
    <source>
        <dbReference type="ARBA" id="ARBA00023163"/>
    </source>
</evidence>
<comment type="subcellular location">
    <subcellularLocation>
        <location evidence="1">Nucleus</location>
    </subcellularLocation>
</comment>
<dbReference type="GO" id="GO:0008270">
    <property type="term" value="F:zinc ion binding"/>
    <property type="evidence" value="ECO:0007669"/>
    <property type="project" value="InterPro"/>
</dbReference>
<dbReference type="OrthoDB" id="1621678at2759"/>
<keyword evidence="3" id="KW-0862">Zinc</keyword>
<dbReference type="GO" id="GO:0000981">
    <property type="term" value="F:DNA-binding transcription factor activity, RNA polymerase II-specific"/>
    <property type="evidence" value="ECO:0007669"/>
    <property type="project" value="TreeGrafter"/>
</dbReference>
<keyword evidence="4" id="KW-0805">Transcription regulation</keyword>
<dbReference type="PANTHER" id="PTHR47782:SF14">
    <property type="entry name" value="ZN(II)2CYS6 TRANSCRIPTION FACTOR (EUROFUNG)"/>
    <property type="match status" value="1"/>
</dbReference>
<protein>
    <recommendedName>
        <fullName evidence="8">Xylanolytic transcriptional activator regulatory domain-containing protein</fullName>
    </recommendedName>
</protein>
<dbReference type="GO" id="GO:0006351">
    <property type="term" value="P:DNA-templated transcription"/>
    <property type="evidence" value="ECO:0007669"/>
    <property type="project" value="InterPro"/>
</dbReference>
<dbReference type="CDD" id="cd12148">
    <property type="entry name" value="fungal_TF_MHR"/>
    <property type="match status" value="1"/>
</dbReference>
<accession>A0A010RW42</accession>
<evidence type="ECO:0000256" key="4">
    <source>
        <dbReference type="ARBA" id="ARBA00023015"/>
    </source>
</evidence>
<dbReference type="KEGG" id="cfj:CFIO01_01834"/>
<evidence type="ECO:0000313" key="9">
    <source>
        <dbReference type="EMBL" id="EXF82374.1"/>
    </source>
</evidence>
<dbReference type="PANTHER" id="PTHR47782">
    <property type="entry name" value="ZN(II)2CYS6 TRANSCRIPTION FACTOR (EUROFUNG)-RELATED"/>
    <property type="match status" value="1"/>
</dbReference>
<proteinExistence type="predicted"/>
<sequence>MGAIGFLSRNAMAEPRDSSDDLAREFSLAEVIAGALAIDGRDPSTAVPAPQTPDVHSHLNSMGRDSAIEHVRKFLEWSVDLPYLNEDLFLRQCEDVMANKTQHQAAQSPTSLHVFNFYIACAIGISVSPTSTHLSFLSSSLHSAALGELPSILRTEPALEHIHCLIMLVIYSLFNSSGGSAWHLLGLAMKTSISLGLHREPDGHSTLRIAEDDRRRGLFWAVYSFDRMISLVMDRPVSIQDEDISVKVN</sequence>
<evidence type="ECO:0000256" key="7">
    <source>
        <dbReference type="ARBA" id="ARBA00023242"/>
    </source>
</evidence>
<keyword evidence="7" id="KW-0539">Nucleus</keyword>
<feature type="domain" description="Xylanolytic transcriptional activator regulatory" evidence="8">
    <location>
        <begin position="181"/>
        <end position="249"/>
    </location>
</feature>
<evidence type="ECO:0000256" key="1">
    <source>
        <dbReference type="ARBA" id="ARBA00004123"/>
    </source>
</evidence>
<dbReference type="GO" id="GO:0045944">
    <property type="term" value="P:positive regulation of transcription by RNA polymerase II"/>
    <property type="evidence" value="ECO:0007669"/>
    <property type="project" value="TreeGrafter"/>
</dbReference>
<dbReference type="InterPro" id="IPR007219">
    <property type="entry name" value="XnlR_reg_dom"/>
</dbReference>
<name>A0A010RW42_9PEZI</name>
<organism evidence="9 10">
    <name type="scientific">Colletotrichum fioriniae PJ7</name>
    <dbReference type="NCBI Taxonomy" id="1445577"/>
    <lineage>
        <taxon>Eukaryota</taxon>
        <taxon>Fungi</taxon>
        <taxon>Dikarya</taxon>
        <taxon>Ascomycota</taxon>
        <taxon>Pezizomycotina</taxon>
        <taxon>Sordariomycetes</taxon>
        <taxon>Hypocreomycetidae</taxon>
        <taxon>Glomerellales</taxon>
        <taxon>Glomerellaceae</taxon>
        <taxon>Colletotrichum</taxon>
        <taxon>Colletotrichum acutatum species complex</taxon>
    </lineage>
</organism>
<reference evidence="9 10" key="1">
    <citation type="submission" date="2014-02" db="EMBL/GenBank/DDBJ databases">
        <title>The genome sequence of Colletotrichum fioriniae PJ7.</title>
        <authorList>
            <person name="Baroncelli R."/>
            <person name="Thon M.R."/>
        </authorList>
    </citation>
    <scope>NUCLEOTIDE SEQUENCE [LARGE SCALE GENOMIC DNA]</scope>
    <source>
        <strain evidence="9 10">PJ7</strain>
    </source>
</reference>